<dbReference type="SUPFAM" id="SSF52540">
    <property type="entry name" value="P-loop containing nucleoside triphosphate hydrolases"/>
    <property type="match status" value="2"/>
</dbReference>
<name>A0A0M2NBG2_9FIRM</name>
<keyword evidence="4" id="KW-0677">Repeat</keyword>
<dbReference type="RefSeq" id="WP_046444882.1">
    <property type="nucleotide sequence ID" value="NZ_LAYJ01000133.1"/>
</dbReference>
<evidence type="ECO:0000256" key="8">
    <source>
        <dbReference type="ARBA" id="ARBA00023136"/>
    </source>
</evidence>
<dbReference type="PROSITE" id="PS00211">
    <property type="entry name" value="ABC_TRANSPORTER_1"/>
    <property type="match status" value="1"/>
</dbReference>
<feature type="domain" description="ABC transporter" evidence="9">
    <location>
        <begin position="6"/>
        <end position="241"/>
    </location>
</feature>
<dbReference type="PATRIC" id="fig|270498.16.peg.3243"/>
<dbReference type="Pfam" id="PF00005">
    <property type="entry name" value="ABC_tran"/>
    <property type="match status" value="2"/>
</dbReference>
<keyword evidence="11" id="KW-1185">Reference proteome</keyword>
<proteinExistence type="predicted"/>
<dbReference type="AlphaFoldDB" id="A0A0M2NBG2"/>
<evidence type="ECO:0000256" key="7">
    <source>
        <dbReference type="ARBA" id="ARBA00022967"/>
    </source>
</evidence>
<dbReference type="PANTHER" id="PTHR43790">
    <property type="entry name" value="CARBOHYDRATE TRANSPORT ATP-BINDING PROTEIN MG119-RELATED"/>
    <property type="match status" value="1"/>
</dbReference>
<reference evidence="10 11" key="1">
    <citation type="submission" date="2015-04" db="EMBL/GenBank/DDBJ databases">
        <title>Draft genome sequence of bacteremic isolate Catabacter hongkongensis type strain HKU16T.</title>
        <authorList>
            <person name="Lau S.K."/>
            <person name="Teng J.L."/>
            <person name="Huang Y."/>
            <person name="Curreem S.O."/>
            <person name="Tsui S.K."/>
            <person name="Woo P.C."/>
        </authorList>
    </citation>
    <scope>NUCLEOTIDE SEQUENCE [LARGE SCALE GENOMIC DNA]</scope>
    <source>
        <strain evidence="10 11">HKU16</strain>
    </source>
</reference>
<dbReference type="Proteomes" id="UP000034076">
    <property type="component" value="Unassembled WGS sequence"/>
</dbReference>
<accession>A0A0M2NBG2</accession>
<gene>
    <name evidence="10" type="ORF">CHK_3146</name>
</gene>
<comment type="subcellular location">
    <subcellularLocation>
        <location evidence="1">Cell membrane</location>
        <topology evidence="1">Peripheral membrane protein</topology>
    </subcellularLocation>
</comment>
<dbReference type="InterPro" id="IPR027417">
    <property type="entry name" value="P-loop_NTPase"/>
</dbReference>
<dbReference type="SMART" id="SM00382">
    <property type="entry name" value="AAA"/>
    <property type="match status" value="2"/>
</dbReference>
<keyword evidence="3" id="KW-1003">Cell membrane</keyword>
<dbReference type="GO" id="GO:0016887">
    <property type="term" value="F:ATP hydrolysis activity"/>
    <property type="evidence" value="ECO:0007669"/>
    <property type="project" value="InterPro"/>
</dbReference>
<dbReference type="GO" id="GO:0005524">
    <property type="term" value="F:ATP binding"/>
    <property type="evidence" value="ECO:0007669"/>
    <property type="project" value="UniProtKB-KW"/>
</dbReference>
<evidence type="ECO:0000256" key="1">
    <source>
        <dbReference type="ARBA" id="ARBA00004202"/>
    </source>
</evidence>
<evidence type="ECO:0000256" key="4">
    <source>
        <dbReference type="ARBA" id="ARBA00022737"/>
    </source>
</evidence>
<evidence type="ECO:0000313" key="10">
    <source>
        <dbReference type="EMBL" id="KKI49568.1"/>
    </source>
</evidence>
<keyword evidence="6 10" id="KW-0067">ATP-binding</keyword>
<dbReference type="EMBL" id="LAYJ01000133">
    <property type="protein sequence ID" value="KKI49568.1"/>
    <property type="molecule type" value="Genomic_DNA"/>
</dbReference>
<keyword evidence="8" id="KW-0472">Membrane</keyword>
<dbReference type="InterPro" id="IPR003439">
    <property type="entry name" value="ABC_transporter-like_ATP-bd"/>
</dbReference>
<protein>
    <submittedName>
        <fullName evidence="10">Ribose ABC transport system, ATP-binding protein RbsA</fullName>
    </submittedName>
</protein>
<dbReference type="PANTHER" id="PTHR43790:SF9">
    <property type="entry name" value="GALACTOFURANOSE TRANSPORTER ATP-BINDING PROTEIN YTFR"/>
    <property type="match status" value="1"/>
</dbReference>
<dbReference type="STRING" id="270498.CHK_3146"/>
<dbReference type="CDD" id="cd03216">
    <property type="entry name" value="ABC_Carb_Monos_I"/>
    <property type="match status" value="1"/>
</dbReference>
<dbReference type="InterPro" id="IPR050107">
    <property type="entry name" value="ABC_carbohydrate_import_ATPase"/>
</dbReference>
<evidence type="ECO:0000256" key="2">
    <source>
        <dbReference type="ARBA" id="ARBA00022448"/>
    </source>
</evidence>
<evidence type="ECO:0000259" key="9">
    <source>
        <dbReference type="PROSITE" id="PS50893"/>
    </source>
</evidence>
<keyword evidence="7" id="KW-1278">Translocase</keyword>
<evidence type="ECO:0000313" key="11">
    <source>
        <dbReference type="Proteomes" id="UP000034076"/>
    </source>
</evidence>
<sequence>MGETLLEMVNINKEFPGVRALSNINFDLKKGEVHCICGENGAGKSTLIKIISGAYQPDEGGEIYFEGERVQLNPKYAMELGIQTIYQEHSVFGTLNVTENLFTGMEITKNGVMQHAQMRKRTKEVLEYLNSNIDPDAIVGNLTSGEQKMVEIAKALITEAKIIILDEPTASFSLSEIDYLLNVIEEIKKSGIGIIYISHHLEEVFKIADRITVIRDGIWISNYENKDIDESRLIKDMVGRDASAFYNRESVAPGEVVFEAKDISGKGVSAASFKVRRGEIVGFAGMVGSGRSELMDILFGVSEKFTGETYIKGKKVELKTPTDAIENGMCYITEDRQHTGLFLKQTIAENTISADLVKMKKAIIKPKEVFEIGDEYIKKVGTKANDSHVLAMNLSGGNQQKVVLAKWFVTDGDIYIFDEPTRGIDIGAKQEIYQIMVNLLKAGKAIIMVSSDMPEVISMSDRVLVMCKGRVVGELTKDELTEENILKYSIGGAGI</sequence>
<evidence type="ECO:0000256" key="3">
    <source>
        <dbReference type="ARBA" id="ARBA00022475"/>
    </source>
</evidence>
<dbReference type="InterPro" id="IPR017871">
    <property type="entry name" value="ABC_transporter-like_CS"/>
</dbReference>
<dbReference type="InterPro" id="IPR003593">
    <property type="entry name" value="AAA+_ATPase"/>
</dbReference>
<dbReference type="CDD" id="cd03215">
    <property type="entry name" value="ABC_Carb_Monos_II"/>
    <property type="match status" value="1"/>
</dbReference>
<comment type="caution">
    <text evidence="10">The sequence shown here is derived from an EMBL/GenBank/DDBJ whole genome shotgun (WGS) entry which is preliminary data.</text>
</comment>
<dbReference type="Gene3D" id="3.40.50.300">
    <property type="entry name" value="P-loop containing nucleotide triphosphate hydrolases"/>
    <property type="match status" value="2"/>
</dbReference>
<keyword evidence="2" id="KW-0813">Transport</keyword>
<feature type="domain" description="ABC transporter" evidence="9">
    <location>
        <begin position="251"/>
        <end position="493"/>
    </location>
</feature>
<evidence type="ECO:0000256" key="5">
    <source>
        <dbReference type="ARBA" id="ARBA00022741"/>
    </source>
</evidence>
<dbReference type="OrthoDB" id="9771863at2"/>
<dbReference type="FunFam" id="3.40.50.300:FF:000127">
    <property type="entry name" value="Ribose import ATP-binding protein RbsA"/>
    <property type="match status" value="1"/>
</dbReference>
<dbReference type="GO" id="GO:0005886">
    <property type="term" value="C:plasma membrane"/>
    <property type="evidence" value="ECO:0007669"/>
    <property type="project" value="UniProtKB-SubCell"/>
</dbReference>
<keyword evidence="5" id="KW-0547">Nucleotide-binding</keyword>
<evidence type="ECO:0000256" key="6">
    <source>
        <dbReference type="ARBA" id="ARBA00022840"/>
    </source>
</evidence>
<organism evidence="10 11">
    <name type="scientific">Christensenella hongkongensis</name>
    <dbReference type="NCBI Taxonomy" id="270498"/>
    <lineage>
        <taxon>Bacteria</taxon>
        <taxon>Bacillati</taxon>
        <taxon>Bacillota</taxon>
        <taxon>Clostridia</taxon>
        <taxon>Christensenellales</taxon>
        <taxon>Christensenellaceae</taxon>
        <taxon>Christensenella</taxon>
    </lineage>
</organism>
<dbReference type="PROSITE" id="PS50893">
    <property type="entry name" value="ABC_TRANSPORTER_2"/>
    <property type="match status" value="2"/>
</dbReference>